<comment type="caution">
    <text evidence="2">The sequence shown here is derived from an EMBL/GenBank/DDBJ whole genome shotgun (WGS) entry which is preliminary data.</text>
</comment>
<dbReference type="Pfam" id="PF07100">
    <property type="entry name" value="ASRT"/>
    <property type="match status" value="1"/>
</dbReference>
<protein>
    <submittedName>
        <fullName evidence="2">Sensory rhodopsin transducer</fullName>
    </submittedName>
</protein>
<dbReference type="Proteomes" id="UP001589532">
    <property type="component" value="Unassembled WGS sequence"/>
</dbReference>
<evidence type="ECO:0000313" key="2">
    <source>
        <dbReference type="EMBL" id="MFB9629805.1"/>
    </source>
</evidence>
<evidence type="ECO:0000313" key="3">
    <source>
        <dbReference type="Proteomes" id="UP001589532"/>
    </source>
</evidence>
<organism evidence="2 3">
    <name type="scientific">Nonomuraea helvata</name>
    <dbReference type="NCBI Taxonomy" id="37484"/>
    <lineage>
        <taxon>Bacteria</taxon>
        <taxon>Bacillati</taxon>
        <taxon>Actinomycetota</taxon>
        <taxon>Actinomycetes</taxon>
        <taxon>Streptosporangiales</taxon>
        <taxon>Streptosporangiaceae</taxon>
        <taxon>Nonomuraea</taxon>
    </lineage>
</organism>
<dbReference type="InterPro" id="IPR009794">
    <property type="entry name" value="ASRT"/>
</dbReference>
<gene>
    <name evidence="2" type="ORF">ACFFSA_42625</name>
</gene>
<reference evidence="2 3" key="1">
    <citation type="submission" date="2024-09" db="EMBL/GenBank/DDBJ databases">
        <authorList>
            <person name="Sun Q."/>
            <person name="Mori K."/>
        </authorList>
    </citation>
    <scope>NUCLEOTIDE SEQUENCE [LARGE SCALE GENOMIC DNA]</scope>
    <source>
        <strain evidence="2 3">JCM 3143</strain>
    </source>
</reference>
<dbReference type="SUPFAM" id="SSF89232">
    <property type="entry name" value="Hypothetical protein TM1070"/>
    <property type="match status" value="1"/>
</dbReference>
<keyword evidence="3" id="KW-1185">Reference proteome</keyword>
<feature type="region of interest" description="Disordered" evidence="1">
    <location>
        <begin position="94"/>
        <end position="114"/>
    </location>
</feature>
<name>A0ABV5SDQ4_9ACTN</name>
<dbReference type="RefSeq" id="WP_344984436.1">
    <property type="nucleotide sequence ID" value="NZ_BAAAXV010000001.1"/>
</dbReference>
<accession>A0ABV5SDQ4</accession>
<dbReference type="InterPro" id="IPR036698">
    <property type="entry name" value="TM1070-like_sf"/>
</dbReference>
<dbReference type="EMBL" id="JBHMBW010000068">
    <property type="protein sequence ID" value="MFB9629805.1"/>
    <property type="molecule type" value="Genomic_DNA"/>
</dbReference>
<evidence type="ECO:0000256" key="1">
    <source>
        <dbReference type="SAM" id="MobiDB-lite"/>
    </source>
</evidence>
<proteinExistence type="predicted"/>
<dbReference type="Gene3D" id="2.60.290.11">
    <property type="entry name" value="TM1070-like"/>
    <property type="match status" value="1"/>
</dbReference>
<sequence>MSTVVGTRKMSVTDGCAPGDLLHLDNVSPTNAHVELTLCAEGETPLGPFRSMVPAQRTRALSLDDLVDSDDLSPDTPYSVVVVSDATMVVHLAQRSGEEEASEDRARTPSYSPR</sequence>